<dbReference type="InterPro" id="IPR039566">
    <property type="entry name" value="CvfB_S1_st"/>
</dbReference>
<feature type="domain" description="Conserved virulence factor B-like winged helix" evidence="3">
    <location>
        <begin position="221"/>
        <end position="276"/>
    </location>
</feature>
<proteinExistence type="inferred from homology"/>
<sequence length="277" mass="31380">MIDIGSYNTLRVLRLVDFGAYLGNLESGQDVLIPKRYCPEGLTEGDDIEVFIYTDSEDRIIATTETPLAIVGECAFLDVIDINDFGAFLDWGLPKDLFVPFSHQPYPFQVGQKAFVYLKYDDVSQRVIATGKVRNQLKNDVSDIEVGNPFKGIIYEQHELGWRMVVDNKYHAMIFDSDFTELPEKGDILNVFVKAIRNDGKLDVTLFPLHEAVQDDLELFIIKYLKESDGVMPYDSKSSAETVQGEFGVSRKVFKKALGALYKKKYVDFADGNTRLL</sequence>
<keyword evidence="5" id="KW-1185">Reference proteome</keyword>
<dbReference type="PANTHER" id="PTHR37296:SF1">
    <property type="entry name" value="CONSERVED VIRULENCE FACTOR B"/>
    <property type="match status" value="1"/>
</dbReference>
<protein>
    <submittedName>
        <fullName evidence="4">S1-like domain-containing RNA-binding protein</fullName>
    </submittedName>
</protein>
<dbReference type="InterPro" id="IPR036388">
    <property type="entry name" value="WH-like_DNA-bd_sf"/>
</dbReference>
<accession>A0ABY7VTW9</accession>
<dbReference type="RefSeq" id="WP_274152175.1">
    <property type="nucleotide sequence ID" value="NZ_CP117812.1"/>
</dbReference>
<dbReference type="InterPro" id="IPR014464">
    <property type="entry name" value="CvfB_fam"/>
</dbReference>
<name>A0ABY7VTW9_9BACT</name>
<comment type="similarity">
    <text evidence="1">Belongs to the CvfB family.</text>
</comment>
<reference evidence="4 5" key="1">
    <citation type="submission" date="2023-02" db="EMBL/GenBank/DDBJ databases">
        <title>Genome sequence of Lentisphaera profundi SAORIC-696.</title>
        <authorList>
            <person name="Kim e."/>
            <person name="Cho J.-C."/>
            <person name="Choi A."/>
            <person name="Kang I."/>
        </authorList>
    </citation>
    <scope>NUCLEOTIDE SEQUENCE [LARGE SCALE GENOMIC DNA]</scope>
    <source>
        <strain evidence="4 5">SAORIC-696</strain>
    </source>
</reference>
<dbReference type="Proteomes" id="UP001214250">
    <property type="component" value="Chromosome 2"/>
</dbReference>
<dbReference type="EMBL" id="CP117812">
    <property type="protein sequence ID" value="WDE97656.1"/>
    <property type="molecule type" value="Genomic_DNA"/>
</dbReference>
<dbReference type="Pfam" id="PF17783">
    <property type="entry name" value="WHD_CvfB"/>
    <property type="match status" value="1"/>
</dbReference>
<evidence type="ECO:0000313" key="5">
    <source>
        <dbReference type="Proteomes" id="UP001214250"/>
    </source>
</evidence>
<dbReference type="Gene3D" id="1.10.10.10">
    <property type="entry name" value="Winged helix-like DNA-binding domain superfamily/Winged helix DNA-binding domain"/>
    <property type="match status" value="1"/>
</dbReference>
<organism evidence="4 5">
    <name type="scientific">Lentisphaera profundi</name>
    <dbReference type="NCBI Taxonomy" id="1658616"/>
    <lineage>
        <taxon>Bacteria</taxon>
        <taxon>Pseudomonadati</taxon>
        <taxon>Lentisphaerota</taxon>
        <taxon>Lentisphaeria</taxon>
        <taxon>Lentisphaerales</taxon>
        <taxon>Lentisphaeraceae</taxon>
        <taxon>Lentisphaera</taxon>
    </lineage>
</organism>
<dbReference type="PANTHER" id="PTHR37296">
    <property type="entry name" value="CONSERVED VIRULENCE FACTOR B"/>
    <property type="match status" value="1"/>
</dbReference>
<evidence type="ECO:0000313" key="4">
    <source>
        <dbReference type="EMBL" id="WDE97656.1"/>
    </source>
</evidence>
<dbReference type="InterPro" id="IPR012340">
    <property type="entry name" value="NA-bd_OB-fold"/>
</dbReference>
<evidence type="ECO:0000256" key="1">
    <source>
        <dbReference type="PIRNR" id="PIRNR012524"/>
    </source>
</evidence>
<gene>
    <name evidence="4" type="ORF">PQO03_17660</name>
</gene>
<feature type="domain" description="Conserved virulence factor B first S1" evidence="2">
    <location>
        <begin position="4"/>
        <end position="64"/>
    </location>
</feature>
<dbReference type="Gene3D" id="2.40.50.140">
    <property type="entry name" value="Nucleic acid-binding proteins"/>
    <property type="match status" value="1"/>
</dbReference>
<dbReference type="InterPro" id="IPR040764">
    <property type="entry name" value="CvfB_WH"/>
</dbReference>
<evidence type="ECO:0000259" key="2">
    <source>
        <dbReference type="Pfam" id="PF13509"/>
    </source>
</evidence>
<dbReference type="Pfam" id="PF13509">
    <property type="entry name" value="S1_2"/>
    <property type="match status" value="1"/>
</dbReference>
<dbReference type="PIRSF" id="PIRSF012524">
    <property type="entry name" value="YitL_S1"/>
    <property type="match status" value="1"/>
</dbReference>
<evidence type="ECO:0000259" key="3">
    <source>
        <dbReference type="Pfam" id="PF17783"/>
    </source>
</evidence>